<comment type="similarity">
    <text evidence="2">Belongs to the SAP30 family.</text>
</comment>
<evidence type="ECO:0000256" key="7">
    <source>
        <dbReference type="SAM" id="MobiDB-lite"/>
    </source>
</evidence>
<evidence type="ECO:0000313" key="11">
    <source>
        <dbReference type="Proteomes" id="UP000007264"/>
    </source>
</evidence>
<dbReference type="OrthoDB" id="510958at2759"/>
<keyword evidence="5" id="KW-0804">Transcription</keyword>
<evidence type="ECO:0000256" key="4">
    <source>
        <dbReference type="ARBA" id="ARBA00023015"/>
    </source>
</evidence>
<evidence type="ECO:0000256" key="3">
    <source>
        <dbReference type="ARBA" id="ARBA00022491"/>
    </source>
</evidence>
<comment type="subcellular location">
    <subcellularLocation>
        <location evidence="1">Nucleus</location>
    </subcellularLocation>
</comment>
<evidence type="ECO:0000256" key="2">
    <source>
        <dbReference type="ARBA" id="ARBA00006283"/>
    </source>
</evidence>
<dbReference type="Pfam" id="PF23112">
    <property type="entry name" value="PUB62-63_C"/>
    <property type="match status" value="1"/>
</dbReference>
<keyword evidence="6" id="KW-0539">Nucleus</keyword>
<evidence type="ECO:0000256" key="1">
    <source>
        <dbReference type="ARBA" id="ARBA00004123"/>
    </source>
</evidence>
<evidence type="ECO:0000259" key="8">
    <source>
        <dbReference type="Pfam" id="PF13867"/>
    </source>
</evidence>
<evidence type="ECO:0000256" key="6">
    <source>
        <dbReference type="ARBA" id="ARBA00023242"/>
    </source>
</evidence>
<organism evidence="10 11">
    <name type="scientific">Coccomyxa subellipsoidea (strain C-169)</name>
    <name type="common">Green microalga</name>
    <dbReference type="NCBI Taxonomy" id="574566"/>
    <lineage>
        <taxon>Eukaryota</taxon>
        <taxon>Viridiplantae</taxon>
        <taxon>Chlorophyta</taxon>
        <taxon>core chlorophytes</taxon>
        <taxon>Trebouxiophyceae</taxon>
        <taxon>Trebouxiophyceae incertae sedis</taxon>
        <taxon>Coccomyxaceae</taxon>
        <taxon>Coccomyxa</taxon>
        <taxon>Coccomyxa subellipsoidea</taxon>
    </lineage>
</organism>
<keyword evidence="11" id="KW-1185">Reference proteome</keyword>
<dbReference type="InterPro" id="IPR025718">
    <property type="entry name" value="SAP30_Sin3-bd"/>
</dbReference>
<dbReference type="GO" id="GO:0000118">
    <property type="term" value="C:histone deacetylase complex"/>
    <property type="evidence" value="ECO:0007669"/>
    <property type="project" value="TreeGrafter"/>
</dbReference>
<dbReference type="GO" id="GO:0006355">
    <property type="term" value="P:regulation of DNA-templated transcription"/>
    <property type="evidence" value="ECO:0007669"/>
    <property type="project" value="TreeGrafter"/>
</dbReference>
<protein>
    <submittedName>
        <fullName evidence="10">Uncharacterized protein</fullName>
    </submittedName>
</protein>
<dbReference type="PANTHER" id="PTHR13286">
    <property type="entry name" value="SAP30"/>
    <property type="match status" value="1"/>
</dbReference>
<dbReference type="EMBL" id="AGSI01000012">
    <property type="protein sequence ID" value="EIE21699.1"/>
    <property type="molecule type" value="Genomic_DNA"/>
</dbReference>
<dbReference type="Proteomes" id="UP000007264">
    <property type="component" value="Unassembled WGS sequence"/>
</dbReference>
<dbReference type="Pfam" id="PF13867">
    <property type="entry name" value="SAP30_Sin3_bdg"/>
    <property type="match status" value="1"/>
</dbReference>
<proteinExistence type="inferred from homology"/>
<sequence length="206" mass="23077">MRQMPSSSGDDSHDEDDGTMALQLLHRGTSVLISGNQRTKQALVGLKGRVRKAVGLGGWHWLRLSSGEEVRLQRNALTVLEPPTGHQESDFSEEEENAANQAEALPRMRARRPPRPLAPSPELPHQRRISVRHGSQPRINFHNLETAALKRYRRFYKLPDVGPNSSKDQLVMAVGRHFMAQTVDESKVIALFVAAARRAALEPRED</sequence>
<name>I0YTI0_COCSC</name>
<feature type="compositionally biased region" description="Low complexity" evidence="7">
    <location>
        <begin position="98"/>
        <end position="107"/>
    </location>
</feature>
<dbReference type="PANTHER" id="PTHR13286:SF6">
    <property type="entry name" value="HISTONE DEACETYLASE COMPLEX SUBUNIT SAP30L-RELATED"/>
    <property type="match status" value="1"/>
</dbReference>
<keyword evidence="4" id="KW-0805">Transcription regulation</keyword>
<evidence type="ECO:0000313" key="10">
    <source>
        <dbReference type="EMBL" id="EIE21699.1"/>
    </source>
</evidence>
<dbReference type="RefSeq" id="XP_005646243.1">
    <property type="nucleotide sequence ID" value="XM_005646186.1"/>
</dbReference>
<feature type="region of interest" description="Disordered" evidence="7">
    <location>
        <begin position="81"/>
        <end position="125"/>
    </location>
</feature>
<dbReference type="InterPro" id="IPR038291">
    <property type="entry name" value="SAP30_C_sf"/>
</dbReference>
<keyword evidence="3" id="KW-0678">Repressor</keyword>
<gene>
    <name evidence="10" type="ORF">COCSUDRAFT_30176</name>
</gene>
<dbReference type="GeneID" id="17039683"/>
<dbReference type="GO" id="GO:0003712">
    <property type="term" value="F:transcription coregulator activity"/>
    <property type="evidence" value="ECO:0007669"/>
    <property type="project" value="TreeGrafter"/>
</dbReference>
<comment type="caution">
    <text evidence="10">The sequence shown here is derived from an EMBL/GenBank/DDBJ whole genome shotgun (WGS) entry which is preliminary data.</text>
</comment>
<accession>I0YTI0</accession>
<feature type="domain" description="PUB 62/63 C-terminal" evidence="9">
    <location>
        <begin position="30"/>
        <end position="77"/>
    </location>
</feature>
<dbReference type="KEGG" id="csl:COCSUDRAFT_30176"/>
<evidence type="ECO:0000259" key="9">
    <source>
        <dbReference type="Pfam" id="PF23112"/>
    </source>
</evidence>
<dbReference type="InterPro" id="IPR024145">
    <property type="entry name" value="His_deAcase_SAP30/SAP30L"/>
</dbReference>
<dbReference type="AlphaFoldDB" id="I0YTI0"/>
<feature type="domain" description="Histone deacetylase complex subunit SAP30 Sin3 binding" evidence="8">
    <location>
        <begin position="144"/>
        <end position="197"/>
    </location>
</feature>
<dbReference type="InterPro" id="IPR057649">
    <property type="entry name" value="PUB62-63_C"/>
</dbReference>
<evidence type="ECO:0000256" key="5">
    <source>
        <dbReference type="ARBA" id="ARBA00023163"/>
    </source>
</evidence>
<dbReference type="eggNOG" id="ENOG502QSKD">
    <property type="taxonomic scope" value="Eukaryota"/>
</dbReference>
<dbReference type="Gene3D" id="6.10.160.20">
    <property type="match status" value="1"/>
</dbReference>
<reference evidence="10 11" key="1">
    <citation type="journal article" date="2012" name="Genome Biol.">
        <title>The genome of the polar eukaryotic microalga coccomyxa subellipsoidea reveals traits of cold adaptation.</title>
        <authorList>
            <person name="Blanc G."/>
            <person name="Agarkova I."/>
            <person name="Grimwood J."/>
            <person name="Kuo A."/>
            <person name="Brueggeman A."/>
            <person name="Dunigan D."/>
            <person name="Gurnon J."/>
            <person name="Ladunga I."/>
            <person name="Lindquist E."/>
            <person name="Lucas S."/>
            <person name="Pangilinan J."/>
            <person name="Proschold T."/>
            <person name="Salamov A."/>
            <person name="Schmutz J."/>
            <person name="Weeks D."/>
            <person name="Yamada T."/>
            <person name="Claverie J.M."/>
            <person name="Grigoriev I."/>
            <person name="Van Etten J."/>
            <person name="Lomsadze A."/>
            <person name="Borodovsky M."/>
        </authorList>
    </citation>
    <scope>NUCLEOTIDE SEQUENCE [LARGE SCALE GENOMIC DNA]</scope>
    <source>
        <strain evidence="10 11">C-169</strain>
    </source>
</reference>